<sequence length="320" mass="35669">MSFGDRIQALLDTYANCISLLKAFGRSRQHDGAADSHQRRSRLRKSLKSDRSLVERTYSLKLSESGSRFQKGDTRAVKALDRVLKKLRSAIANLLRLSSDKDGLDLDYRSLMSLSNGSRTEAVKAIDSLSRRLADSSRSSLVTSSSTKAKAASRAFSSRHKPEQSSNAGSSTPKLSNQARQEQAARKHSSASIKKTDKRVKDPKRTTDRRHKSFQSPSLPPTRRSDAKYKAKVPQVDSQGLSPKTPGLTTPNRISTLSFSSGSTKLGEIPPRKWQSVKHHTAIDSNGDVYNVRPVFPLRPYTVEVKERKVFGWFGRRREA</sequence>
<organism evidence="2 3">
    <name type="scientific">Corynascus novoguineensis</name>
    <dbReference type="NCBI Taxonomy" id="1126955"/>
    <lineage>
        <taxon>Eukaryota</taxon>
        <taxon>Fungi</taxon>
        <taxon>Dikarya</taxon>
        <taxon>Ascomycota</taxon>
        <taxon>Pezizomycotina</taxon>
        <taxon>Sordariomycetes</taxon>
        <taxon>Sordariomycetidae</taxon>
        <taxon>Sordariales</taxon>
        <taxon>Chaetomiaceae</taxon>
        <taxon>Corynascus</taxon>
    </lineage>
</organism>
<dbReference type="EMBL" id="MU857608">
    <property type="protein sequence ID" value="KAK4251122.1"/>
    <property type="molecule type" value="Genomic_DNA"/>
</dbReference>
<feature type="region of interest" description="Disordered" evidence="1">
    <location>
        <begin position="134"/>
        <end position="252"/>
    </location>
</feature>
<feature type="region of interest" description="Disordered" evidence="1">
    <location>
        <begin position="29"/>
        <end position="48"/>
    </location>
</feature>
<accession>A0AAN7D1A8</accession>
<reference evidence="2" key="1">
    <citation type="journal article" date="2023" name="Mol. Phylogenet. Evol.">
        <title>Genome-scale phylogeny and comparative genomics of the fungal order Sordariales.</title>
        <authorList>
            <person name="Hensen N."/>
            <person name="Bonometti L."/>
            <person name="Westerberg I."/>
            <person name="Brannstrom I.O."/>
            <person name="Guillou S."/>
            <person name="Cros-Aarteil S."/>
            <person name="Calhoun S."/>
            <person name="Haridas S."/>
            <person name="Kuo A."/>
            <person name="Mondo S."/>
            <person name="Pangilinan J."/>
            <person name="Riley R."/>
            <person name="LaButti K."/>
            <person name="Andreopoulos B."/>
            <person name="Lipzen A."/>
            <person name="Chen C."/>
            <person name="Yan M."/>
            <person name="Daum C."/>
            <person name="Ng V."/>
            <person name="Clum A."/>
            <person name="Steindorff A."/>
            <person name="Ohm R.A."/>
            <person name="Martin F."/>
            <person name="Silar P."/>
            <person name="Natvig D.O."/>
            <person name="Lalanne C."/>
            <person name="Gautier V."/>
            <person name="Ament-Velasquez S.L."/>
            <person name="Kruys A."/>
            <person name="Hutchinson M.I."/>
            <person name="Powell A.J."/>
            <person name="Barry K."/>
            <person name="Miller A.N."/>
            <person name="Grigoriev I.V."/>
            <person name="Debuchy R."/>
            <person name="Gladieux P."/>
            <person name="Hiltunen Thoren M."/>
            <person name="Johannesson H."/>
        </authorList>
    </citation>
    <scope>NUCLEOTIDE SEQUENCE</scope>
    <source>
        <strain evidence="2">CBS 359.72</strain>
    </source>
</reference>
<feature type="compositionally biased region" description="Polar residues" evidence="1">
    <location>
        <begin position="164"/>
        <end position="181"/>
    </location>
</feature>
<dbReference type="AlphaFoldDB" id="A0AAN7D1A8"/>
<comment type="caution">
    <text evidence="2">The sequence shown here is derived from an EMBL/GenBank/DDBJ whole genome shotgun (WGS) entry which is preliminary data.</text>
</comment>
<evidence type="ECO:0000313" key="3">
    <source>
        <dbReference type="Proteomes" id="UP001303647"/>
    </source>
</evidence>
<feature type="compositionally biased region" description="Low complexity" evidence="1">
    <location>
        <begin position="136"/>
        <end position="156"/>
    </location>
</feature>
<dbReference type="Proteomes" id="UP001303647">
    <property type="component" value="Unassembled WGS sequence"/>
</dbReference>
<keyword evidence="3" id="KW-1185">Reference proteome</keyword>
<feature type="compositionally biased region" description="Basic and acidic residues" evidence="1">
    <location>
        <begin position="29"/>
        <end position="38"/>
    </location>
</feature>
<evidence type="ECO:0000256" key="1">
    <source>
        <dbReference type="SAM" id="MobiDB-lite"/>
    </source>
</evidence>
<gene>
    <name evidence="2" type="ORF">C7999DRAFT_11119</name>
</gene>
<reference evidence="2" key="2">
    <citation type="submission" date="2023-05" db="EMBL/GenBank/DDBJ databases">
        <authorList>
            <consortium name="Lawrence Berkeley National Laboratory"/>
            <person name="Steindorff A."/>
            <person name="Hensen N."/>
            <person name="Bonometti L."/>
            <person name="Westerberg I."/>
            <person name="Brannstrom I.O."/>
            <person name="Guillou S."/>
            <person name="Cros-Aarteil S."/>
            <person name="Calhoun S."/>
            <person name="Haridas S."/>
            <person name="Kuo A."/>
            <person name="Mondo S."/>
            <person name="Pangilinan J."/>
            <person name="Riley R."/>
            <person name="Labutti K."/>
            <person name="Andreopoulos B."/>
            <person name="Lipzen A."/>
            <person name="Chen C."/>
            <person name="Yanf M."/>
            <person name="Daum C."/>
            <person name="Ng V."/>
            <person name="Clum A."/>
            <person name="Ohm R."/>
            <person name="Martin F."/>
            <person name="Silar P."/>
            <person name="Natvig D."/>
            <person name="Lalanne C."/>
            <person name="Gautier V."/>
            <person name="Ament-Velasquez S.L."/>
            <person name="Kruys A."/>
            <person name="Hutchinson M.I."/>
            <person name="Powell A.J."/>
            <person name="Barry K."/>
            <person name="Miller A.N."/>
            <person name="Grigoriev I.V."/>
            <person name="Debuchy R."/>
            <person name="Gladieux P."/>
            <person name="Thoren M.H."/>
            <person name="Johannesson H."/>
        </authorList>
    </citation>
    <scope>NUCLEOTIDE SEQUENCE</scope>
    <source>
        <strain evidence="2">CBS 359.72</strain>
    </source>
</reference>
<protein>
    <submittedName>
        <fullName evidence="2">Uncharacterized protein</fullName>
    </submittedName>
</protein>
<name>A0AAN7D1A8_9PEZI</name>
<evidence type="ECO:0000313" key="2">
    <source>
        <dbReference type="EMBL" id="KAK4251122.1"/>
    </source>
</evidence>
<feature type="compositionally biased region" description="Polar residues" evidence="1">
    <location>
        <begin position="236"/>
        <end position="252"/>
    </location>
</feature>
<proteinExistence type="predicted"/>